<dbReference type="GO" id="GO:0005789">
    <property type="term" value="C:endoplasmic reticulum membrane"/>
    <property type="evidence" value="ECO:0007669"/>
    <property type="project" value="UniProtKB-SubCell"/>
</dbReference>
<gene>
    <name evidence="11" type="ordered locus">DEHA2C10868g</name>
</gene>
<keyword evidence="12" id="KW-1185">Reference proteome</keyword>
<keyword evidence="8 10" id="KW-1133">Transmembrane helix</keyword>
<sequence>MSSKTNVGESQRLNGLQIGLIALNVLLRVYAAFFMIISDCDETFNYWEPLNLLIRGFGKQTWEYSPDYAIRSYTYLIPYVIVTYPIKVFEKFVNIPSYYQFYWIRLIALCGFTCFTELRLFYSINSSLNRKVGNWFLFLSSIAPGMSHAGVALLPSSFAMNCVTMATANSLSAISENSANYSVQAIIWFLVGGIVGWPFALALGLPFGLFILIQNIKRFNVLFSIIKGCIAGLVSTLIISTAIDSWFYQKLDLVPLNIVLYNVFGEQGEGPEIFGVEPFHYYILNLLVNFNVVAILGYVGLVMNVVLFGEKNRYKVLITVSLPLLIWSLIFGSQPHKEERFLYPVYPLLILSSSLLLTLIFPMVTFVSKGIAANKINSKHIEKLVQLLFAFSVGMVSILRIINLVENYSTPLSVHREISTLPVSNISVNVCTGREWYHFPNSFFLPDNYRLKFIRSGFDGLLPGDFLEGASLKASTSSIPPNMNNKNQYSDDKVIDFDECSYYIDNSQAANLEVGEPNIVERSGKELKVNKGWSVVQCQNIINPSGTSSGIGKLLWIPEYVRSLIPYNVDYMDYCLVERKKNIV</sequence>
<evidence type="ECO:0000256" key="10">
    <source>
        <dbReference type="RuleBase" id="RU363075"/>
    </source>
</evidence>
<keyword evidence="4 10" id="KW-0328">Glycosyltransferase</keyword>
<evidence type="ECO:0000256" key="7">
    <source>
        <dbReference type="ARBA" id="ARBA00022824"/>
    </source>
</evidence>
<dbReference type="GeneID" id="2900304"/>
<comment type="subcellular location">
    <subcellularLocation>
        <location evidence="1 10">Endoplasmic reticulum membrane</location>
        <topology evidence="1 10">Multi-pass membrane protein</topology>
    </subcellularLocation>
</comment>
<feature type="transmembrane region" description="Helical" evidence="10">
    <location>
        <begin position="384"/>
        <end position="402"/>
    </location>
</feature>
<evidence type="ECO:0000313" key="12">
    <source>
        <dbReference type="Proteomes" id="UP000000599"/>
    </source>
</evidence>
<evidence type="ECO:0000256" key="1">
    <source>
        <dbReference type="ARBA" id="ARBA00004477"/>
    </source>
</evidence>
<evidence type="ECO:0000256" key="5">
    <source>
        <dbReference type="ARBA" id="ARBA00022679"/>
    </source>
</evidence>
<evidence type="ECO:0000256" key="2">
    <source>
        <dbReference type="ARBA" id="ARBA00004922"/>
    </source>
</evidence>
<dbReference type="CAZy" id="GT22">
    <property type="family name" value="Glycosyltransferase Family 22"/>
</dbReference>
<evidence type="ECO:0000313" key="11">
    <source>
        <dbReference type="EMBL" id="CAG86226.1"/>
    </source>
</evidence>
<keyword evidence="5" id="KW-0808">Transferase</keyword>
<keyword evidence="7 10" id="KW-0256">Endoplasmic reticulum</keyword>
<feature type="transmembrane region" description="Helical" evidence="10">
    <location>
        <begin position="345"/>
        <end position="372"/>
    </location>
</feature>
<keyword evidence="6 10" id="KW-0812">Transmembrane</keyword>
<comment type="similarity">
    <text evidence="3 10">Belongs to the glycosyltransferase 22 family.</text>
</comment>
<dbReference type="HOGENOM" id="CLU_018152_0_0_1"/>
<dbReference type="PANTHER" id="PTHR22760">
    <property type="entry name" value="GLYCOSYLTRANSFERASE"/>
    <property type="match status" value="1"/>
</dbReference>
<feature type="transmembrane region" description="Helical" evidence="10">
    <location>
        <begin position="102"/>
        <end position="122"/>
    </location>
</feature>
<dbReference type="VEuPathDB" id="FungiDB:DEHA2C10868g"/>
<dbReference type="RefSeq" id="XP_458155.1">
    <property type="nucleotide sequence ID" value="XM_458155.1"/>
</dbReference>
<evidence type="ECO:0000256" key="8">
    <source>
        <dbReference type="ARBA" id="ARBA00022989"/>
    </source>
</evidence>
<dbReference type="OrthoDB" id="497541at2759"/>
<dbReference type="EMBL" id="CR382135">
    <property type="protein sequence ID" value="CAG86226.1"/>
    <property type="molecule type" value="Genomic_DNA"/>
</dbReference>
<dbReference type="InParanoid" id="Q6BUG4"/>
<dbReference type="eggNOG" id="KOG2515">
    <property type="taxonomic scope" value="Eukaryota"/>
</dbReference>
<dbReference type="PANTHER" id="PTHR22760:SF2">
    <property type="entry name" value="ALPHA-1,2-MANNOSYLTRANSFERASE ALG9"/>
    <property type="match status" value="1"/>
</dbReference>
<dbReference type="GO" id="GO:0052926">
    <property type="term" value="F:dol-P-Man:Man(6)GlcNAc(2)-PP-Dol alpha-1,2-mannosyltransferase activity"/>
    <property type="evidence" value="ECO:0007669"/>
    <property type="project" value="EnsemblFungi"/>
</dbReference>
<dbReference type="OMA" id="PRDMHAK"/>
<keyword evidence="9 10" id="KW-0472">Membrane</keyword>
<dbReference type="FunCoup" id="Q6BUG4">
    <property type="interactions" value="970"/>
</dbReference>
<reference evidence="11 12" key="1">
    <citation type="journal article" date="2004" name="Nature">
        <title>Genome evolution in yeasts.</title>
        <authorList>
            <consortium name="Genolevures"/>
            <person name="Dujon B."/>
            <person name="Sherman D."/>
            <person name="Fischer G."/>
            <person name="Durrens P."/>
            <person name="Casaregola S."/>
            <person name="Lafontaine I."/>
            <person name="de Montigny J."/>
            <person name="Marck C."/>
            <person name="Neuveglise C."/>
            <person name="Talla E."/>
            <person name="Goffard N."/>
            <person name="Frangeul L."/>
            <person name="Aigle M."/>
            <person name="Anthouard V."/>
            <person name="Babour A."/>
            <person name="Barbe V."/>
            <person name="Barnay S."/>
            <person name="Blanchin S."/>
            <person name="Beckerich J.M."/>
            <person name="Beyne E."/>
            <person name="Bleykasten C."/>
            <person name="Boisrame A."/>
            <person name="Boyer J."/>
            <person name="Cattolico L."/>
            <person name="Confanioleri F."/>
            <person name="de Daruvar A."/>
            <person name="Despons L."/>
            <person name="Fabre E."/>
            <person name="Fairhead C."/>
            <person name="Ferry-Dumazet H."/>
            <person name="Groppi A."/>
            <person name="Hantraye F."/>
            <person name="Hennequin C."/>
            <person name="Jauniaux N."/>
            <person name="Joyet P."/>
            <person name="Kachouri R."/>
            <person name="Kerrest A."/>
            <person name="Koszul R."/>
            <person name="Lemaire M."/>
            <person name="Lesur I."/>
            <person name="Ma L."/>
            <person name="Muller H."/>
            <person name="Nicaud J.M."/>
            <person name="Nikolski M."/>
            <person name="Oztas S."/>
            <person name="Ozier-Kalogeropoulos O."/>
            <person name="Pellenz S."/>
            <person name="Potier S."/>
            <person name="Richard G.F."/>
            <person name="Straub M.L."/>
            <person name="Suleau A."/>
            <person name="Swennene D."/>
            <person name="Tekaia F."/>
            <person name="Wesolowski-Louvel M."/>
            <person name="Westhof E."/>
            <person name="Wirth B."/>
            <person name="Zeniou-Meyer M."/>
            <person name="Zivanovic I."/>
            <person name="Bolotin-Fukuhara M."/>
            <person name="Thierry A."/>
            <person name="Bouchier C."/>
            <person name="Caudron B."/>
            <person name="Scarpelli C."/>
            <person name="Gaillardin C."/>
            <person name="Weissenbach J."/>
            <person name="Wincker P."/>
            <person name="Souciet J.L."/>
        </authorList>
    </citation>
    <scope>NUCLEOTIDE SEQUENCE [LARGE SCALE GENOMIC DNA]</scope>
    <source>
        <strain evidence="12">ATCC 36239 / CBS 767 / BCRC 21394 / JCM 1990 / NBRC 0083 / IGC 2968</strain>
    </source>
</reference>
<feature type="transmembrane region" description="Helical" evidence="10">
    <location>
        <begin position="185"/>
        <end position="213"/>
    </location>
</feature>
<feature type="transmembrane region" description="Helical" evidence="10">
    <location>
        <begin position="225"/>
        <end position="248"/>
    </location>
</feature>
<dbReference type="Proteomes" id="UP000000599">
    <property type="component" value="Chromosome C"/>
</dbReference>
<dbReference type="UniPathway" id="UPA00378"/>
<protein>
    <recommendedName>
        <fullName evidence="10">Mannosyltransferase</fullName>
        <ecNumber evidence="10">2.4.1.-</ecNumber>
    </recommendedName>
</protein>
<accession>Q6BUG4</accession>
<evidence type="ECO:0000256" key="3">
    <source>
        <dbReference type="ARBA" id="ARBA00007063"/>
    </source>
</evidence>
<dbReference type="KEGG" id="dha:DEHA2C10868g"/>
<dbReference type="EC" id="2.4.1.-" evidence="10"/>
<comment type="pathway">
    <text evidence="2">Protein modification; protein glycosylation.</text>
</comment>
<name>Q6BUG4_DEBHA</name>
<dbReference type="GO" id="GO:0006488">
    <property type="term" value="P:dolichol-linked oligosaccharide biosynthetic process"/>
    <property type="evidence" value="ECO:0007669"/>
    <property type="project" value="EnsemblFungi"/>
</dbReference>
<proteinExistence type="inferred from homology"/>
<dbReference type="GO" id="GO:0052918">
    <property type="term" value="F:dol-P-Man:Man(8)GlcNAc(2)-PP-Dol alpha-1,2-mannosyltransferase activity"/>
    <property type="evidence" value="ECO:0007669"/>
    <property type="project" value="EnsemblFungi"/>
</dbReference>
<evidence type="ECO:0000256" key="6">
    <source>
        <dbReference type="ARBA" id="ARBA00022692"/>
    </source>
</evidence>
<dbReference type="STRING" id="284592.Q6BUG4"/>
<feature type="transmembrane region" description="Helical" evidence="10">
    <location>
        <begin position="281"/>
        <end position="307"/>
    </location>
</feature>
<organism evidence="11 12">
    <name type="scientific">Debaryomyces hansenii (strain ATCC 36239 / CBS 767 / BCRC 21394 / JCM 1990 / NBRC 0083 / IGC 2968)</name>
    <name type="common">Yeast</name>
    <name type="synonym">Torulaspora hansenii</name>
    <dbReference type="NCBI Taxonomy" id="284592"/>
    <lineage>
        <taxon>Eukaryota</taxon>
        <taxon>Fungi</taxon>
        <taxon>Dikarya</taxon>
        <taxon>Ascomycota</taxon>
        <taxon>Saccharomycotina</taxon>
        <taxon>Pichiomycetes</taxon>
        <taxon>Debaryomycetaceae</taxon>
        <taxon>Debaryomyces</taxon>
    </lineage>
</organism>
<feature type="transmembrane region" description="Helical" evidence="10">
    <location>
        <begin position="134"/>
        <end position="154"/>
    </location>
</feature>
<evidence type="ECO:0000256" key="9">
    <source>
        <dbReference type="ARBA" id="ARBA00023136"/>
    </source>
</evidence>
<feature type="transmembrane region" description="Helical" evidence="10">
    <location>
        <begin position="314"/>
        <end position="333"/>
    </location>
</feature>
<dbReference type="Pfam" id="PF03901">
    <property type="entry name" value="Glyco_transf_22"/>
    <property type="match status" value="1"/>
</dbReference>
<feature type="transmembrane region" description="Helical" evidence="10">
    <location>
        <begin position="20"/>
        <end position="37"/>
    </location>
</feature>
<dbReference type="AlphaFoldDB" id="Q6BUG4"/>
<evidence type="ECO:0000256" key="4">
    <source>
        <dbReference type="ARBA" id="ARBA00022676"/>
    </source>
</evidence>
<dbReference type="InterPro" id="IPR005599">
    <property type="entry name" value="GPI_mannosylTrfase"/>
</dbReference>